<accession>A0A5M3MC71</accession>
<dbReference type="AlphaFoldDB" id="A0A5M3MC71"/>
<dbReference type="GeneID" id="19209497"/>
<dbReference type="RefSeq" id="XP_007772936.1">
    <property type="nucleotide sequence ID" value="XM_007774746.1"/>
</dbReference>
<proteinExistence type="predicted"/>
<dbReference type="EMBL" id="JH711585">
    <property type="protein sequence ID" value="EIW76809.1"/>
    <property type="molecule type" value="Genomic_DNA"/>
</dbReference>
<evidence type="ECO:0000313" key="2">
    <source>
        <dbReference type="Proteomes" id="UP000053558"/>
    </source>
</evidence>
<evidence type="ECO:0000313" key="1">
    <source>
        <dbReference type="EMBL" id="EIW76809.1"/>
    </source>
</evidence>
<keyword evidence="2" id="KW-1185">Reference proteome</keyword>
<reference evidence="2" key="1">
    <citation type="journal article" date="2012" name="Science">
        <title>The Paleozoic origin of enzymatic lignin decomposition reconstructed from 31 fungal genomes.</title>
        <authorList>
            <person name="Floudas D."/>
            <person name="Binder M."/>
            <person name="Riley R."/>
            <person name="Barry K."/>
            <person name="Blanchette R.A."/>
            <person name="Henrissat B."/>
            <person name="Martinez A.T."/>
            <person name="Otillar R."/>
            <person name="Spatafora J.W."/>
            <person name="Yadav J.S."/>
            <person name="Aerts A."/>
            <person name="Benoit I."/>
            <person name="Boyd A."/>
            <person name="Carlson A."/>
            <person name="Copeland A."/>
            <person name="Coutinho P.M."/>
            <person name="de Vries R.P."/>
            <person name="Ferreira P."/>
            <person name="Findley K."/>
            <person name="Foster B."/>
            <person name="Gaskell J."/>
            <person name="Glotzer D."/>
            <person name="Gorecki P."/>
            <person name="Heitman J."/>
            <person name="Hesse C."/>
            <person name="Hori C."/>
            <person name="Igarashi K."/>
            <person name="Jurgens J.A."/>
            <person name="Kallen N."/>
            <person name="Kersten P."/>
            <person name="Kohler A."/>
            <person name="Kuees U."/>
            <person name="Kumar T.K.A."/>
            <person name="Kuo A."/>
            <person name="LaButti K."/>
            <person name="Larrondo L.F."/>
            <person name="Lindquist E."/>
            <person name="Ling A."/>
            <person name="Lombard V."/>
            <person name="Lucas S."/>
            <person name="Lundell T."/>
            <person name="Martin R."/>
            <person name="McLaughlin D.J."/>
            <person name="Morgenstern I."/>
            <person name="Morin E."/>
            <person name="Murat C."/>
            <person name="Nagy L.G."/>
            <person name="Nolan M."/>
            <person name="Ohm R.A."/>
            <person name="Patyshakuliyeva A."/>
            <person name="Rokas A."/>
            <person name="Ruiz-Duenas F.J."/>
            <person name="Sabat G."/>
            <person name="Salamov A."/>
            <person name="Samejima M."/>
            <person name="Schmutz J."/>
            <person name="Slot J.C."/>
            <person name="St John F."/>
            <person name="Stenlid J."/>
            <person name="Sun H."/>
            <person name="Sun S."/>
            <person name="Syed K."/>
            <person name="Tsang A."/>
            <person name="Wiebenga A."/>
            <person name="Young D."/>
            <person name="Pisabarro A."/>
            <person name="Eastwood D.C."/>
            <person name="Martin F."/>
            <person name="Cullen D."/>
            <person name="Grigoriev I.V."/>
            <person name="Hibbett D.S."/>
        </authorList>
    </citation>
    <scope>NUCLEOTIDE SEQUENCE [LARGE SCALE GENOMIC DNA]</scope>
    <source>
        <strain evidence="2">RWD-64-598 SS2</strain>
    </source>
</reference>
<comment type="caution">
    <text evidence="1">The sequence shown here is derived from an EMBL/GenBank/DDBJ whole genome shotgun (WGS) entry which is preliminary data.</text>
</comment>
<dbReference type="Proteomes" id="UP000053558">
    <property type="component" value="Unassembled WGS sequence"/>
</dbReference>
<name>A0A5M3MC71_CONPW</name>
<organism evidence="1 2">
    <name type="scientific">Coniophora puteana (strain RWD-64-598)</name>
    <name type="common">Brown rot fungus</name>
    <dbReference type="NCBI Taxonomy" id="741705"/>
    <lineage>
        <taxon>Eukaryota</taxon>
        <taxon>Fungi</taxon>
        <taxon>Dikarya</taxon>
        <taxon>Basidiomycota</taxon>
        <taxon>Agaricomycotina</taxon>
        <taxon>Agaricomycetes</taxon>
        <taxon>Agaricomycetidae</taxon>
        <taxon>Boletales</taxon>
        <taxon>Coniophorineae</taxon>
        <taxon>Coniophoraceae</taxon>
        <taxon>Coniophora</taxon>
    </lineage>
</organism>
<gene>
    <name evidence="1" type="ORF">CONPUDRAFT_76380</name>
</gene>
<dbReference type="KEGG" id="cput:CONPUDRAFT_76380"/>
<protein>
    <submittedName>
        <fullName evidence="1">Uncharacterized protein</fullName>
    </submittedName>
</protein>
<sequence length="166" mass="18851">MALRHMVSTPQIESMMNLNYRLSDKFPLKPETTNFSFGFTHAQAHLDELLLLSARSAVPQESLGGYERLEHERRRDIGYTRKSKVHCIRRGLKLKLQSVTSAWHDLGAVVLTIALPDFGKKRKGMQPSLWRFGYRPVCSKTAASKMSWRIKQGFPGHVAGLEIKAT</sequence>